<dbReference type="Gene3D" id="1.25.10.10">
    <property type="entry name" value="Leucine-rich Repeat Variant"/>
    <property type="match status" value="1"/>
</dbReference>
<comment type="subcellular location">
    <subcellularLocation>
        <location evidence="2">Cytoplasm</location>
    </subcellularLocation>
    <subcellularLocation>
        <location evidence="1">Nucleus</location>
    </subcellularLocation>
</comment>
<dbReference type="SMART" id="SM00913">
    <property type="entry name" value="IBN_N"/>
    <property type="match status" value="1"/>
</dbReference>
<keyword evidence="4" id="KW-0813">Transport</keyword>
<dbReference type="Pfam" id="PF08506">
    <property type="entry name" value="Cse1"/>
    <property type="match status" value="1"/>
</dbReference>
<feature type="domain" description="Importin N-terminal" evidence="8">
    <location>
        <begin position="24"/>
        <end position="97"/>
    </location>
</feature>
<keyword evidence="7" id="KW-0539">Nucleus</keyword>
<keyword evidence="5" id="KW-0963">Cytoplasm</keyword>
<keyword evidence="6" id="KW-0653">Protein transport</keyword>
<dbReference type="InterPro" id="IPR005043">
    <property type="entry name" value="XPO2_C"/>
</dbReference>
<evidence type="ECO:0000256" key="5">
    <source>
        <dbReference type="ARBA" id="ARBA00022490"/>
    </source>
</evidence>
<comment type="caution">
    <text evidence="9">The sequence shown here is derived from an EMBL/GenBank/DDBJ whole genome shotgun (WGS) entry which is preliminary data.</text>
</comment>
<evidence type="ECO:0000256" key="3">
    <source>
        <dbReference type="ARBA" id="ARBA00008669"/>
    </source>
</evidence>
<dbReference type="PANTHER" id="PTHR10997">
    <property type="entry name" value="IMPORTIN-7, 8, 11"/>
    <property type="match status" value="1"/>
</dbReference>
<gene>
    <name evidence="9" type="ORF">B0I35DRAFT_393096</name>
</gene>
<evidence type="ECO:0000256" key="4">
    <source>
        <dbReference type="ARBA" id="ARBA00022448"/>
    </source>
</evidence>
<dbReference type="SUPFAM" id="SSF48371">
    <property type="entry name" value="ARM repeat"/>
    <property type="match status" value="1"/>
</dbReference>
<evidence type="ECO:0000313" key="9">
    <source>
        <dbReference type="EMBL" id="KAH7318619.1"/>
    </source>
</evidence>
<name>A0A8K0SQB9_9HYPO</name>
<dbReference type="GO" id="GO:0005049">
    <property type="term" value="F:nuclear export signal receptor activity"/>
    <property type="evidence" value="ECO:0007669"/>
    <property type="project" value="TreeGrafter"/>
</dbReference>
<dbReference type="Pfam" id="PF03378">
    <property type="entry name" value="CAS_CSE1"/>
    <property type="match status" value="1"/>
</dbReference>
<dbReference type="Proteomes" id="UP000813444">
    <property type="component" value="Unassembled WGS sequence"/>
</dbReference>
<evidence type="ECO:0000256" key="2">
    <source>
        <dbReference type="ARBA" id="ARBA00004496"/>
    </source>
</evidence>
<dbReference type="InterPro" id="IPR001494">
    <property type="entry name" value="Importin-beta_N"/>
</dbReference>
<dbReference type="InterPro" id="IPR013713">
    <property type="entry name" value="XPO2_central"/>
</dbReference>
<dbReference type="GO" id="GO:0005635">
    <property type="term" value="C:nuclear envelope"/>
    <property type="evidence" value="ECO:0007669"/>
    <property type="project" value="TreeGrafter"/>
</dbReference>
<dbReference type="AlphaFoldDB" id="A0A8K0SQB9"/>
<evidence type="ECO:0000313" key="10">
    <source>
        <dbReference type="Proteomes" id="UP000813444"/>
    </source>
</evidence>
<evidence type="ECO:0000259" key="8">
    <source>
        <dbReference type="PROSITE" id="PS50166"/>
    </source>
</evidence>
<dbReference type="EMBL" id="JAGPNK010000007">
    <property type="protein sequence ID" value="KAH7318619.1"/>
    <property type="molecule type" value="Genomic_DNA"/>
</dbReference>
<dbReference type="PANTHER" id="PTHR10997:SF8">
    <property type="entry name" value="EXPORTIN-2"/>
    <property type="match status" value="1"/>
</dbReference>
<dbReference type="GO" id="GO:0031267">
    <property type="term" value="F:small GTPase binding"/>
    <property type="evidence" value="ECO:0007669"/>
    <property type="project" value="InterPro"/>
</dbReference>
<dbReference type="GO" id="GO:0006611">
    <property type="term" value="P:protein export from nucleus"/>
    <property type="evidence" value="ECO:0007669"/>
    <property type="project" value="TreeGrafter"/>
</dbReference>
<dbReference type="InterPro" id="IPR011989">
    <property type="entry name" value="ARM-like"/>
</dbReference>
<dbReference type="InterPro" id="IPR016024">
    <property type="entry name" value="ARM-type_fold"/>
</dbReference>
<dbReference type="GO" id="GO:0005829">
    <property type="term" value="C:cytosol"/>
    <property type="evidence" value="ECO:0007669"/>
    <property type="project" value="TreeGrafter"/>
</dbReference>
<evidence type="ECO:0000256" key="6">
    <source>
        <dbReference type="ARBA" id="ARBA00022927"/>
    </source>
</evidence>
<organism evidence="9 10">
    <name type="scientific">Stachybotrys elegans</name>
    <dbReference type="NCBI Taxonomy" id="80388"/>
    <lineage>
        <taxon>Eukaryota</taxon>
        <taxon>Fungi</taxon>
        <taxon>Dikarya</taxon>
        <taxon>Ascomycota</taxon>
        <taxon>Pezizomycotina</taxon>
        <taxon>Sordariomycetes</taxon>
        <taxon>Hypocreomycetidae</taxon>
        <taxon>Hypocreales</taxon>
        <taxon>Stachybotryaceae</taxon>
        <taxon>Stachybotrys</taxon>
    </lineage>
</organism>
<keyword evidence="10" id="KW-1185">Reference proteome</keyword>
<evidence type="ECO:0000256" key="1">
    <source>
        <dbReference type="ARBA" id="ARBA00004123"/>
    </source>
</evidence>
<comment type="similarity">
    <text evidence="3">Belongs to the XPO2/CSE1 family.</text>
</comment>
<dbReference type="PROSITE" id="PS50166">
    <property type="entry name" value="IMPORTIN_B_NT"/>
    <property type="match status" value="1"/>
</dbReference>
<dbReference type="OrthoDB" id="3268246at2759"/>
<reference evidence="9" key="1">
    <citation type="journal article" date="2021" name="Nat. Commun.">
        <title>Genetic determinants of endophytism in the Arabidopsis root mycobiome.</title>
        <authorList>
            <person name="Mesny F."/>
            <person name="Miyauchi S."/>
            <person name="Thiergart T."/>
            <person name="Pickel B."/>
            <person name="Atanasova L."/>
            <person name="Karlsson M."/>
            <person name="Huettel B."/>
            <person name="Barry K.W."/>
            <person name="Haridas S."/>
            <person name="Chen C."/>
            <person name="Bauer D."/>
            <person name="Andreopoulos W."/>
            <person name="Pangilinan J."/>
            <person name="LaButti K."/>
            <person name="Riley R."/>
            <person name="Lipzen A."/>
            <person name="Clum A."/>
            <person name="Drula E."/>
            <person name="Henrissat B."/>
            <person name="Kohler A."/>
            <person name="Grigoriev I.V."/>
            <person name="Martin F.M."/>
            <person name="Hacquard S."/>
        </authorList>
    </citation>
    <scope>NUCLEOTIDE SEQUENCE</scope>
    <source>
        <strain evidence="9">MPI-CAGE-CH-0235</strain>
    </source>
</reference>
<sequence>MAADIGTISQLLDATLDPAQHRKAETALKQEATKAQYSLALLNIVNSDTLATSTRLSAALAFKNFLRSNYVDEEGNYKLPQDEVQIIKERLIGLMISCPPNVQTQLGEAISIIADSDFWRRWDTLTQELVSRFSSNDPKVNVGVLEVAHSIFARWRPLFRTDELYVEINHVITTFGEAFVKLLITTDAKIAENADKADVLKAWFEVLDLEVKILFDMSCHDLPPIFEENLGSISELLHKYLTYTNPLLETEDDDETSVLDTAKADICDLLQLYTTKFDEDFSKYCQPFITSAWNLLSSTGPATKHDTVVSKALHFLTAVASTREHAEVFNNQDVLTQIVEKVILPNVALRESDVEMFEDEPIEYIRRDLEGSDNDSRRRSATDFLRQLQVKFEGPVVSVVSRYIEHYLAQGKTDWKAKDTAVYLFLSIAAQGAVTATQGVKTVNPMVNVVEFFEQHIASDLVNQGVEPISKVDAIKYLYTFRSHLSKEQWKQALGPLIQNLASDNYVVYTYAAIAVERVLFLADDAGNPMFPRVDIEPSAKDLLAHLFKLIEKESSPAKLQENEFLMRCVMRILIVIKDGAAPMIDTVLTHLILITNVMKQNPSNPRFYYYHFEAIGALVRYCSSTSAAVFNEKLWQPFHQLLVEDVTEFMQYVFQILAQLLESSPSDAISDNYKALLVPLLNPPLWETRGNVPACTRLLSSVIPRAAQSIIAENQLEPILGIFQRLLNSKKSELYAFDILDAIVKSFEPAVLDQYFGTILRLIYTKLQGAPADSLKLRFARFFHLVGARLEAGYGADYFIKQSDQVDERAFTQVYPPFVLSETEKLARPVDRKLAVVSLTKTLCDSQAFSQKFAKGWANSCRILLSLLANPPVVAGGAGDEIIAEADVDDIGFGMSFTALNTCKPLARDDYPEVQNVATWVKEYMVAANQRHGGAVEGFIGQRLPPEQQQAIAHYIS</sequence>
<evidence type="ECO:0000256" key="7">
    <source>
        <dbReference type="ARBA" id="ARBA00023242"/>
    </source>
</evidence>
<protein>
    <submittedName>
        <fullName evidence="9">CAS/CSE protein</fullName>
    </submittedName>
</protein>
<accession>A0A8K0SQB9</accession>
<dbReference type="Pfam" id="PF03810">
    <property type="entry name" value="IBN_N"/>
    <property type="match status" value="1"/>
</dbReference>
<dbReference type="GO" id="GO:0006606">
    <property type="term" value="P:protein import into nucleus"/>
    <property type="evidence" value="ECO:0007669"/>
    <property type="project" value="TreeGrafter"/>
</dbReference>
<proteinExistence type="inferred from homology"/>